<proteinExistence type="predicted"/>
<dbReference type="Proteomes" id="UP001266305">
    <property type="component" value="Unassembled WGS sequence"/>
</dbReference>
<accession>A0ABQ9TSQ1</accession>
<sequence>MGFVIPRWGSGPVTCQAPRDPLAQLGLDLRAPPAPSGRAWAVTGPHAHVALSDLNKACGNAMDAHEAAQMHQNFSQQLLQDHIEACSLPEHNLITVRVWGAWGWDLGPAWPLFVFVQQTLTQPQELPVMGEMAAGTPNPSRGGRCFLGARWTGVWRTESWLGEQPKKGSIPASSLRTAHRASLTCPLLPTVDRRSTSRAVPSSEWTQHQPGQPPVRPGWGCPAPQGLRVSGFHPDGTQACPRGMLPS</sequence>
<feature type="region of interest" description="Disordered" evidence="1">
    <location>
        <begin position="193"/>
        <end position="222"/>
    </location>
</feature>
<comment type="caution">
    <text evidence="2">The sequence shown here is derived from an EMBL/GenBank/DDBJ whole genome shotgun (WGS) entry which is preliminary data.</text>
</comment>
<feature type="compositionally biased region" description="Polar residues" evidence="1">
    <location>
        <begin position="197"/>
        <end position="210"/>
    </location>
</feature>
<gene>
    <name evidence="2" type="ORF">P7K49_033716</name>
</gene>
<evidence type="ECO:0000256" key="1">
    <source>
        <dbReference type="SAM" id="MobiDB-lite"/>
    </source>
</evidence>
<keyword evidence="3" id="KW-1185">Reference proteome</keyword>
<evidence type="ECO:0000313" key="3">
    <source>
        <dbReference type="Proteomes" id="UP001266305"/>
    </source>
</evidence>
<name>A0ABQ9TSQ1_SAGOE</name>
<evidence type="ECO:0000313" key="2">
    <source>
        <dbReference type="EMBL" id="KAK2087809.1"/>
    </source>
</evidence>
<reference evidence="2 3" key="1">
    <citation type="submission" date="2023-05" db="EMBL/GenBank/DDBJ databases">
        <title>B98-5 Cell Line De Novo Hybrid Assembly: An Optical Mapping Approach.</title>
        <authorList>
            <person name="Kananen K."/>
            <person name="Auerbach J.A."/>
            <person name="Kautto E."/>
            <person name="Blachly J.S."/>
        </authorList>
    </citation>
    <scope>NUCLEOTIDE SEQUENCE [LARGE SCALE GENOMIC DNA]</scope>
    <source>
        <strain evidence="2">B95-8</strain>
        <tissue evidence="2">Cell line</tissue>
    </source>
</reference>
<dbReference type="EMBL" id="JASSZA010000019">
    <property type="protein sequence ID" value="KAK2087809.1"/>
    <property type="molecule type" value="Genomic_DNA"/>
</dbReference>
<organism evidence="2 3">
    <name type="scientific">Saguinus oedipus</name>
    <name type="common">Cotton-top tamarin</name>
    <name type="synonym">Oedipomidas oedipus</name>
    <dbReference type="NCBI Taxonomy" id="9490"/>
    <lineage>
        <taxon>Eukaryota</taxon>
        <taxon>Metazoa</taxon>
        <taxon>Chordata</taxon>
        <taxon>Craniata</taxon>
        <taxon>Vertebrata</taxon>
        <taxon>Euteleostomi</taxon>
        <taxon>Mammalia</taxon>
        <taxon>Eutheria</taxon>
        <taxon>Euarchontoglires</taxon>
        <taxon>Primates</taxon>
        <taxon>Haplorrhini</taxon>
        <taxon>Platyrrhini</taxon>
        <taxon>Cebidae</taxon>
        <taxon>Callitrichinae</taxon>
        <taxon>Saguinus</taxon>
    </lineage>
</organism>
<protein>
    <submittedName>
        <fullName evidence="2">Uncharacterized protein</fullName>
    </submittedName>
</protein>